<evidence type="ECO:0000256" key="5">
    <source>
        <dbReference type="SAM" id="SignalP"/>
    </source>
</evidence>
<evidence type="ECO:0000256" key="2">
    <source>
        <dbReference type="ARBA" id="ARBA00022801"/>
    </source>
</evidence>
<dbReference type="EC" id="3.1.1.47" evidence="1"/>
<evidence type="ECO:0000256" key="3">
    <source>
        <dbReference type="ARBA" id="ARBA00022963"/>
    </source>
</evidence>
<keyword evidence="4" id="KW-0443">Lipid metabolism</keyword>
<keyword evidence="7" id="KW-1185">Reference proteome</keyword>
<evidence type="ECO:0000256" key="4">
    <source>
        <dbReference type="ARBA" id="ARBA00023098"/>
    </source>
</evidence>
<dbReference type="AlphaFoldDB" id="A0A6A6WJE9"/>
<evidence type="ECO:0000313" key="7">
    <source>
        <dbReference type="Proteomes" id="UP000799437"/>
    </source>
</evidence>
<dbReference type="Proteomes" id="UP000799437">
    <property type="component" value="Unassembled WGS sequence"/>
</dbReference>
<protein>
    <recommendedName>
        <fullName evidence="1">1-alkyl-2-acetylglycerophosphocholine esterase</fullName>
        <ecNumber evidence="1">3.1.1.47</ecNumber>
    </recommendedName>
</protein>
<dbReference type="RefSeq" id="XP_033605000.1">
    <property type="nucleotide sequence ID" value="XM_033749761.1"/>
</dbReference>
<dbReference type="GO" id="GO:0016042">
    <property type="term" value="P:lipid catabolic process"/>
    <property type="evidence" value="ECO:0007669"/>
    <property type="project" value="UniProtKB-KW"/>
</dbReference>
<feature type="chain" id="PRO_5025445193" description="1-alkyl-2-acetylglycerophosphocholine esterase" evidence="5">
    <location>
        <begin position="19"/>
        <end position="379"/>
    </location>
</feature>
<dbReference type="PANTHER" id="PTHR10272:SF14">
    <property type="entry name" value="PAF ACETYLHYDROLASE FAMILY PROTEIN"/>
    <property type="match status" value="1"/>
</dbReference>
<proteinExistence type="predicted"/>
<dbReference type="GeneID" id="54490815"/>
<dbReference type="Gene3D" id="3.40.50.1820">
    <property type="entry name" value="alpha/beta hydrolase"/>
    <property type="match status" value="1"/>
</dbReference>
<evidence type="ECO:0000313" key="6">
    <source>
        <dbReference type="EMBL" id="KAF2762549.1"/>
    </source>
</evidence>
<keyword evidence="5" id="KW-0732">Signal</keyword>
<evidence type="ECO:0000256" key="1">
    <source>
        <dbReference type="ARBA" id="ARBA00013201"/>
    </source>
</evidence>
<dbReference type="OrthoDB" id="2363873at2759"/>
<accession>A0A6A6WJE9</accession>
<dbReference type="Pfam" id="PF03403">
    <property type="entry name" value="PAF-AH_p_II"/>
    <property type="match status" value="2"/>
</dbReference>
<keyword evidence="2" id="KW-0378">Hydrolase</keyword>
<dbReference type="GO" id="GO:0003847">
    <property type="term" value="F:1-alkyl-2-acetylglycerophosphocholine esterase activity"/>
    <property type="evidence" value="ECO:0007669"/>
    <property type="project" value="UniProtKB-EC"/>
</dbReference>
<name>A0A6A6WJE9_9PEZI</name>
<feature type="signal peptide" evidence="5">
    <location>
        <begin position="1"/>
        <end position="18"/>
    </location>
</feature>
<dbReference type="SUPFAM" id="SSF53474">
    <property type="entry name" value="alpha/beta-Hydrolases"/>
    <property type="match status" value="1"/>
</dbReference>
<organism evidence="6 7">
    <name type="scientific">Pseudovirgaria hyperparasitica</name>
    <dbReference type="NCBI Taxonomy" id="470096"/>
    <lineage>
        <taxon>Eukaryota</taxon>
        <taxon>Fungi</taxon>
        <taxon>Dikarya</taxon>
        <taxon>Ascomycota</taxon>
        <taxon>Pezizomycotina</taxon>
        <taxon>Dothideomycetes</taxon>
        <taxon>Dothideomycetes incertae sedis</taxon>
        <taxon>Acrospermales</taxon>
        <taxon>Acrospermaceae</taxon>
        <taxon>Pseudovirgaria</taxon>
    </lineage>
</organism>
<dbReference type="InterPro" id="IPR029058">
    <property type="entry name" value="AB_hydrolase_fold"/>
</dbReference>
<keyword evidence="3" id="KW-0442">Lipid degradation</keyword>
<dbReference type="EMBL" id="ML996565">
    <property type="protein sequence ID" value="KAF2762549.1"/>
    <property type="molecule type" value="Genomic_DNA"/>
</dbReference>
<dbReference type="PANTHER" id="PTHR10272">
    <property type="entry name" value="PLATELET-ACTIVATING FACTOR ACETYLHYDROLASE"/>
    <property type="match status" value="1"/>
</dbReference>
<gene>
    <name evidence="6" type="ORF">EJ05DRAFT_5660</name>
</gene>
<reference evidence="6" key="1">
    <citation type="journal article" date="2020" name="Stud. Mycol.">
        <title>101 Dothideomycetes genomes: a test case for predicting lifestyles and emergence of pathogens.</title>
        <authorList>
            <person name="Haridas S."/>
            <person name="Albert R."/>
            <person name="Binder M."/>
            <person name="Bloem J."/>
            <person name="Labutti K."/>
            <person name="Salamov A."/>
            <person name="Andreopoulos B."/>
            <person name="Baker S."/>
            <person name="Barry K."/>
            <person name="Bills G."/>
            <person name="Bluhm B."/>
            <person name="Cannon C."/>
            <person name="Castanera R."/>
            <person name="Culley D."/>
            <person name="Daum C."/>
            <person name="Ezra D."/>
            <person name="Gonzalez J."/>
            <person name="Henrissat B."/>
            <person name="Kuo A."/>
            <person name="Liang C."/>
            <person name="Lipzen A."/>
            <person name="Lutzoni F."/>
            <person name="Magnuson J."/>
            <person name="Mondo S."/>
            <person name="Nolan M."/>
            <person name="Ohm R."/>
            <person name="Pangilinan J."/>
            <person name="Park H.-J."/>
            <person name="Ramirez L."/>
            <person name="Alfaro M."/>
            <person name="Sun H."/>
            <person name="Tritt A."/>
            <person name="Yoshinaga Y."/>
            <person name="Zwiers L.-H."/>
            <person name="Turgeon B."/>
            <person name="Goodwin S."/>
            <person name="Spatafora J."/>
            <person name="Crous P."/>
            <person name="Grigoriev I."/>
        </authorList>
    </citation>
    <scope>NUCLEOTIDE SEQUENCE</scope>
    <source>
        <strain evidence="6">CBS 121739</strain>
    </source>
</reference>
<sequence length="379" mass="40389">MLLLNIACTLGLIVVVACFDLPPLSGRYEVGTVAFEIIDPSRVDPLAPDTRVRDLMLSAYYPTTTPKNHGLANAYTAPHAAFLERKYGLPSGAAANVVSQAHTSAPIARSNNDMPLILFSPGYGLSRSMYTSILSSIASSSYIVLALDHPFDTDFIDYPDGRSVSNTQAKSVNWKSPEYVSLRADDVRFVLDQILGNASVAAQIPGVGDRVLKPAKVALFGHSAGGATAAWTMHLDARIGCGVDLDGVLVGPVVDAGLDRPFAILGAEDRKANVEPSWASLRAASTAWKGEVSVTGSLHYGFSDLGFEAQAWRDQGGGEVSAELGKLVDSVGPIAGGRMLRVMDAWMVDFWKGCLGGEGYGLWEKGASKEWPEVVVRED</sequence>